<dbReference type="InterPro" id="IPR012347">
    <property type="entry name" value="Ferritin-like"/>
</dbReference>
<reference evidence="3" key="1">
    <citation type="submission" date="2016-10" db="EMBL/GenBank/DDBJ databases">
        <authorList>
            <person name="Varghese N."/>
            <person name="Submissions S."/>
        </authorList>
    </citation>
    <scope>NUCLEOTIDE SEQUENCE [LARGE SCALE GENOMIC DNA]</scope>
    <source>
        <strain evidence="3">DSM 21368</strain>
    </source>
</reference>
<dbReference type="AlphaFoldDB" id="A0A1H5E2Q2"/>
<evidence type="ECO:0000313" key="3">
    <source>
        <dbReference type="Proteomes" id="UP000199220"/>
    </source>
</evidence>
<feature type="region of interest" description="Disordered" evidence="1">
    <location>
        <begin position="89"/>
        <end position="118"/>
    </location>
</feature>
<dbReference type="Gene3D" id="1.20.1260.10">
    <property type="match status" value="1"/>
</dbReference>
<organism evidence="2 3">
    <name type="scientific">Ruania alba</name>
    <dbReference type="NCBI Taxonomy" id="648782"/>
    <lineage>
        <taxon>Bacteria</taxon>
        <taxon>Bacillati</taxon>
        <taxon>Actinomycetota</taxon>
        <taxon>Actinomycetes</taxon>
        <taxon>Micrococcales</taxon>
        <taxon>Ruaniaceae</taxon>
        <taxon>Ruania</taxon>
    </lineage>
</organism>
<sequence>MTVRTRPTRLLVGVLTTALVLLTGACSVRLDTPPAPIPSPEQSERIRQASALATAELAELARSITAEDADLTALLEDVAGDAQVQLEALGGVWEPPPRPAETDAAETPGSNADGPGTAEDVLTALTASSEAAREAIASPDVGSDLAALLAAIVLNRDGSASRLADQLGVADPVPAAEPRTPATLGASATGLCRTLDALGYAGELLAARSSGNAQDRAARTAAQMRDLAEQVAIAAGIDDSGTDPREASYAVGAGTDLEETVEAWRGDLVTGWLAQLAPADAADRAGILEHARAAARHAPEAVTAPLPGWDG</sequence>
<gene>
    <name evidence="2" type="ORF">SAMN04488554_0873</name>
</gene>
<dbReference type="RefSeq" id="WP_089771850.1">
    <property type="nucleotide sequence ID" value="NZ_FNTX01000001.1"/>
</dbReference>
<protein>
    <recommendedName>
        <fullName evidence="4">DUF4439 domain-containing protein</fullName>
    </recommendedName>
</protein>
<evidence type="ECO:0008006" key="4">
    <source>
        <dbReference type="Google" id="ProtNLM"/>
    </source>
</evidence>
<proteinExistence type="predicted"/>
<dbReference type="PROSITE" id="PS51257">
    <property type="entry name" value="PROKAR_LIPOPROTEIN"/>
    <property type="match status" value="1"/>
</dbReference>
<keyword evidence="3" id="KW-1185">Reference proteome</keyword>
<evidence type="ECO:0000256" key="1">
    <source>
        <dbReference type="SAM" id="MobiDB-lite"/>
    </source>
</evidence>
<dbReference type="EMBL" id="FNTX01000001">
    <property type="protein sequence ID" value="SED85417.1"/>
    <property type="molecule type" value="Genomic_DNA"/>
</dbReference>
<dbReference type="OrthoDB" id="5147547at2"/>
<dbReference type="STRING" id="648782.SAMN04488554_0873"/>
<name>A0A1H5E2Q2_9MICO</name>
<evidence type="ECO:0000313" key="2">
    <source>
        <dbReference type="EMBL" id="SED85417.1"/>
    </source>
</evidence>
<accession>A0A1H5E2Q2</accession>
<dbReference type="Proteomes" id="UP000199220">
    <property type="component" value="Unassembled WGS sequence"/>
</dbReference>